<evidence type="ECO:0000313" key="3">
    <source>
        <dbReference type="Proteomes" id="UP001597112"/>
    </source>
</evidence>
<feature type="region of interest" description="Disordered" evidence="1">
    <location>
        <begin position="119"/>
        <end position="140"/>
    </location>
</feature>
<gene>
    <name evidence="2" type="ORF">ACFQ21_00285</name>
</gene>
<sequence>MDKEKVILYLLDVIEVMTETGEVTLDRPKDKKMLNEIAKLLVGADLIEEPVASPTDLPNCIKFIRHRRNTIAQLLESSTDPWFREYKKDQMRVYGAVEENLVAFATVCQGVTDELLRLDSNKPQTPFPEEENAPFMGASY</sequence>
<organism evidence="2 3">
    <name type="scientific">Ohtaekwangia kribbensis</name>
    <dbReference type="NCBI Taxonomy" id="688913"/>
    <lineage>
        <taxon>Bacteria</taxon>
        <taxon>Pseudomonadati</taxon>
        <taxon>Bacteroidota</taxon>
        <taxon>Cytophagia</taxon>
        <taxon>Cytophagales</taxon>
        <taxon>Fulvivirgaceae</taxon>
        <taxon>Ohtaekwangia</taxon>
    </lineage>
</organism>
<evidence type="ECO:0000256" key="1">
    <source>
        <dbReference type="SAM" id="MobiDB-lite"/>
    </source>
</evidence>
<dbReference type="EMBL" id="JBHTKA010000001">
    <property type="protein sequence ID" value="MFD0997715.1"/>
    <property type="molecule type" value="Genomic_DNA"/>
</dbReference>
<dbReference type="RefSeq" id="WP_377573168.1">
    <property type="nucleotide sequence ID" value="NZ_JBHTKA010000001.1"/>
</dbReference>
<reference evidence="3" key="1">
    <citation type="journal article" date="2019" name="Int. J. Syst. Evol. Microbiol.">
        <title>The Global Catalogue of Microorganisms (GCM) 10K type strain sequencing project: providing services to taxonomists for standard genome sequencing and annotation.</title>
        <authorList>
            <consortium name="The Broad Institute Genomics Platform"/>
            <consortium name="The Broad Institute Genome Sequencing Center for Infectious Disease"/>
            <person name="Wu L."/>
            <person name="Ma J."/>
        </authorList>
    </citation>
    <scope>NUCLEOTIDE SEQUENCE [LARGE SCALE GENOMIC DNA]</scope>
    <source>
        <strain evidence="3">CCUG 58938</strain>
    </source>
</reference>
<protein>
    <submittedName>
        <fullName evidence="2">Uncharacterized protein</fullName>
    </submittedName>
</protein>
<proteinExistence type="predicted"/>
<accession>A0ABW3JVN1</accession>
<keyword evidence="3" id="KW-1185">Reference proteome</keyword>
<comment type="caution">
    <text evidence="2">The sequence shown here is derived from an EMBL/GenBank/DDBJ whole genome shotgun (WGS) entry which is preliminary data.</text>
</comment>
<name>A0ABW3JVN1_9BACT</name>
<dbReference type="Proteomes" id="UP001597112">
    <property type="component" value="Unassembled WGS sequence"/>
</dbReference>
<evidence type="ECO:0000313" key="2">
    <source>
        <dbReference type="EMBL" id="MFD0997715.1"/>
    </source>
</evidence>